<comment type="similarity">
    <text evidence="1">Belongs to the LysR transcriptional regulatory family.</text>
</comment>
<evidence type="ECO:0000256" key="2">
    <source>
        <dbReference type="ARBA" id="ARBA00023015"/>
    </source>
</evidence>
<dbReference type="GO" id="GO:0005829">
    <property type="term" value="C:cytosol"/>
    <property type="evidence" value="ECO:0007669"/>
    <property type="project" value="TreeGrafter"/>
</dbReference>
<dbReference type="Gene3D" id="1.10.10.10">
    <property type="entry name" value="Winged helix-like DNA-binding domain superfamily/Winged helix DNA-binding domain"/>
    <property type="match status" value="1"/>
</dbReference>
<dbReference type="PRINTS" id="PR00039">
    <property type="entry name" value="HTHLYSR"/>
</dbReference>
<dbReference type="InterPro" id="IPR050950">
    <property type="entry name" value="HTH-type_LysR_regulators"/>
</dbReference>
<reference evidence="6" key="1">
    <citation type="submission" date="2020-10" db="EMBL/GenBank/DDBJ databases">
        <authorList>
            <person name="Gilroy R."/>
        </authorList>
    </citation>
    <scope>NUCLEOTIDE SEQUENCE</scope>
    <source>
        <strain evidence="6">ChiGjej1B1-24693</strain>
    </source>
</reference>
<dbReference type="Gene3D" id="3.40.190.290">
    <property type="match status" value="1"/>
</dbReference>
<evidence type="ECO:0000259" key="5">
    <source>
        <dbReference type="PROSITE" id="PS50931"/>
    </source>
</evidence>
<evidence type="ECO:0000313" key="6">
    <source>
        <dbReference type="EMBL" id="HIT76720.1"/>
    </source>
</evidence>
<dbReference type="Pfam" id="PF00126">
    <property type="entry name" value="HTH_1"/>
    <property type="match status" value="1"/>
</dbReference>
<keyword evidence="3" id="KW-0238">DNA-binding</keyword>
<evidence type="ECO:0000256" key="3">
    <source>
        <dbReference type="ARBA" id="ARBA00023125"/>
    </source>
</evidence>
<feature type="domain" description="HTH lysR-type" evidence="5">
    <location>
        <begin position="1"/>
        <end position="58"/>
    </location>
</feature>
<dbReference type="FunFam" id="1.10.10.10:FF:000001">
    <property type="entry name" value="LysR family transcriptional regulator"/>
    <property type="match status" value="1"/>
</dbReference>
<dbReference type="InterPro" id="IPR036390">
    <property type="entry name" value="WH_DNA-bd_sf"/>
</dbReference>
<evidence type="ECO:0000256" key="1">
    <source>
        <dbReference type="ARBA" id="ARBA00009437"/>
    </source>
</evidence>
<dbReference type="Proteomes" id="UP000886842">
    <property type="component" value="Unassembled WGS sequence"/>
</dbReference>
<dbReference type="SUPFAM" id="SSF53850">
    <property type="entry name" value="Periplasmic binding protein-like II"/>
    <property type="match status" value="1"/>
</dbReference>
<proteinExistence type="inferred from homology"/>
<dbReference type="CDD" id="cd05466">
    <property type="entry name" value="PBP2_LTTR_substrate"/>
    <property type="match status" value="1"/>
</dbReference>
<name>A0A9D1H257_9ACTN</name>
<dbReference type="InterPro" id="IPR005119">
    <property type="entry name" value="LysR_subst-bd"/>
</dbReference>
<dbReference type="GO" id="GO:0003677">
    <property type="term" value="F:DNA binding"/>
    <property type="evidence" value="ECO:0007669"/>
    <property type="project" value="UniProtKB-KW"/>
</dbReference>
<dbReference type="Pfam" id="PF03466">
    <property type="entry name" value="LysR_substrate"/>
    <property type="match status" value="1"/>
</dbReference>
<sequence>MDRARLEAFILVAEEESFSAAADRAGTAQSTISSRIKELESSLGLDLFIRNSRQVRLSEAGEAALPAARTALSALDAVAQSVDEVAGIRRGRVRLGVVTGAEVPELGEALAHFADRFPQIELVITNASSADLEVAVAGGSLDLALVVRRGPSPLRWEGLLRDRLMLISDGTDARGRGGRTVTIADLHGRRLIVLDADAGSREAIETAARRVNTQLSVVAQVATPGMAVDLHERGMGDLVIPSSVAPGRGLPVVDEHGDPVSIDVGLVMHPVIRTPAAELLLHRLLDDLGRPGPSS</sequence>
<reference evidence="6" key="2">
    <citation type="journal article" date="2021" name="PeerJ">
        <title>Extensive microbial diversity within the chicken gut microbiome revealed by metagenomics and culture.</title>
        <authorList>
            <person name="Gilroy R."/>
            <person name="Ravi A."/>
            <person name="Getino M."/>
            <person name="Pursley I."/>
            <person name="Horton D.L."/>
            <person name="Alikhan N.F."/>
            <person name="Baker D."/>
            <person name="Gharbi K."/>
            <person name="Hall N."/>
            <person name="Watson M."/>
            <person name="Adriaenssens E.M."/>
            <person name="Foster-Nyarko E."/>
            <person name="Jarju S."/>
            <person name="Secka A."/>
            <person name="Antonio M."/>
            <person name="Oren A."/>
            <person name="Chaudhuri R.R."/>
            <person name="La Ragione R."/>
            <person name="Hildebrand F."/>
            <person name="Pallen M.J."/>
        </authorList>
    </citation>
    <scope>NUCLEOTIDE SEQUENCE</scope>
    <source>
        <strain evidence="6">ChiGjej1B1-24693</strain>
    </source>
</reference>
<keyword evidence="4" id="KW-0804">Transcription</keyword>
<keyword evidence="2" id="KW-0805">Transcription regulation</keyword>
<dbReference type="PANTHER" id="PTHR30419">
    <property type="entry name" value="HTH-TYPE TRANSCRIPTIONAL REGULATOR YBHD"/>
    <property type="match status" value="1"/>
</dbReference>
<accession>A0A9D1H257</accession>
<dbReference type="GO" id="GO:0003700">
    <property type="term" value="F:DNA-binding transcription factor activity"/>
    <property type="evidence" value="ECO:0007669"/>
    <property type="project" value="InterPro"/>
</dbReference>
<organism evidence="6 7">
    <name type="scientific">Candidatus Avipropionibacterium avicola</name>
    <dbReference type="NCBI Taxonomy" id="2840701"/>
    <lineage>
        <taxon>Bacteria</taxon>
        <taxon>Bacillati</taxon>
        <taxon>Actinomycetota</taxon>
        <taxon>Actinomycetes</taxon>
        <taxon>Propionibacteriales</taxon>
        <taxon>Propionibacteriaceae</taxon>
        <taxon>Propionibacteriaceae incertae sedis</taxon>
        <taxon>Candidatus Avipropionibacterium</taxon>
    </lineage>
</organism>
<dbReference type="EMBL" id="DVLP01000413">
    <property type="protein sequence ID" value="HIT76720.1"/>
    <property type="molecule type" value="Genomic_DNA"/>
</dbReference>
<dbReference type="InterPro" id="IPR036388">
    <property type="entry name" value="WH-like_DNA-bd_sf"/>
</dbReference>
<dbReference type="SUPFAM" id="SSF46785">
    <property type="entry name" value="Winged helix' DNA-binding domain"/>
    <property type="match status" value="1"/>
</dbReference>
<dbReference type="PROSITE" id="PS50931">
    <property type="entry name" value="HTH_LYSR"/>
    <property type="match status" value="1"/>
</dbReference>
<protein>
    <submittedName>
        <fullName evidence="6">LysR family transcriptional regulator</fullName>
    </submittedName>
</protein>
<gene>
    <name evidence="6" type="ORF">IAA98_14155</name>
</gene>
<dbReference type="InterPro" id="IPR000847">
    <property type="entry name" value="LysR_HTH_N"/>
</dbReference>
<evidence type="ECO:0000313" key="7">
    <source>
        <dbReference type="Proteomes" id="UP000886842"/>
    </source>
</evidence>
<dbReference type="AlphaFoldDB" id="A0A9D1H257"/>
<comment type="caution">
    <text evidence="6">The sequence shown here is derived from an EMBL/GenBank/DDBJ whole genome shotgun (WGS) entry which is preliminary data.</text>
</comment>
<evidence type="ECO:0000256" key="4">
    <source>
        <dbReference type="ARBA" id="ARBA00023163"/>
    </source>
</evidence>